<keyword evidence="1" id="KW-0413">Isomerase</keyword>
<dbReference type="AlphaFoldDB" id="A0A2T3NAV8"/>
<evidence type="ECO:0000313" key="2">
    <source>
        <dbReference type="Proteomes" id="UP000241346"/>
    </source>
</evidence>
<dbReference type="PANTHER" id="PTHR37950:SF1">
    <property type="entry name" value="4-HYDROXYPHENYLACETATE CATABOLISM PROTEIN"/>
    <property type="match status" value="1"/>
</dbReference>
<dbReference type="GO" id="GO:0008704">
    <property type="term" value="F:5-carboxymethyl-2-hydroxymuconate delta-isomerase activity"/>
    <property type="evidence" value="ECO:0007669"/>
    <property type="project" value="InterPro"/>
</dbReference>
<reference evidence="1 2" key="1">
    <citation type="submission" date="2018-03" db="EMBL/GenBank/DDBJ databases">
        <title>Whole genome sequencing of Histamine producing bacteria.</title>
        <authorList>
            <person name="Butler K."/>
        </authorList>
    </citation>
    <scope>NUCLEOTIDE SEQUENCE [LARGE SCALE GENOMIC DNA]</scope>
    <source>
        <strain evidence="1 2">DSM 19138</strain>
    </source>
</reference>
<proteinExistence type="predicted"/>
<comment type="caution">
    <text evidence="1">The sequence shown here is derived from an EMBL/GenBank/DDBJ whole genome shotgun (WGS) entry which is preliminary data.</text>
</comment>
<dbReference type="RefSeq" id="WP_107299505.1">
    <property type="nucleotide sequence ID" value="NZ_JAHVIB010000007.1"/>
</dbReference>
<dbReference type="Proteomes" id="UP000241346">
    <property type="component" value="Unassembled WGS sequence"/>
</dbReference>
<protein>
    <submittedName>
        <fullName evidence="1">5-carboxymethyl-2-hydroxymuconate isomerase</fullName>
    </submittedName>
</protein>
<dbReference type="SUPFAM" id="SSF55331">
    <property type="entry name" value="Tautomerase/MIF"/>
    <property type="match status" value="1"/>
</dbReference>
<dbReference type="Gene3D" id="3.30.429.10">
    <property type="entry name" value="Macrophage Migration Inhibitory Factor"/>
    <property type="match status" value="1"/>
</dbReference>
<dbReference type="InterPro" id="IPR014347">
    <property type="entry name" value="Tautomerase/MIF_sf"/>
</dbReference>
<organism evidence="1 2">
    <name type="scientific">Photobacterium rosenbergii</name>
    <dbReference type="NCBI Taxonomy" id="294936"/>
    <lineage>
        <taxon>Bacteria</taxon>
        <taxon>Pseudomonadati</taxon>
        <taxon>Pseudomonadota</taxon>
        <taxon>Gammaproteobacteria</taxon>
        <taxon>Vibrionales</taxon>
        <taxon>Vibrionaceae</taxon>
        <taxon>Photobacterium</taxon>
    </lineage>
</organism>
<dbReference type="PANTHER" id="PTHR37950">
    <property type="entry name" value="4-HYDROXYPHENYLACETATE CATABOLISM PROTEIN"/>
    <property type="match status" value="1"/>
</dbReference>
<name>A0A2T3NAV8_9GAMM</name>
<accession>A0A2T3NAV8</accession>
<dbReference type="OrthoDB" id="9814215at2"/>
<gene>
    <name evidence="1" type="ORF">C9J01_17880</name>
</gene>
<sequence length="130" mass="14855">MPHFIMEYSANLEQDVDIPALMRVIHREAIETGVFPKGGIRTRAIRCDHVLIADEDPENSFIHLTAKVGVGRDMDTLKAAADRVFDVFSQYLAPTFEKRYLSVGFEMTELHPVLNYRKNNIHQKLAKQGQ</sequence>
<dbReference type="EMBL" id="PYMB01000009">
    <property type="protein sequence ID" value="PSW10870.1"/>
    <property type="molecule type" value="Genomic_DNA"/>
</dbReference>
<evidence type="ECO:0000313" key="1">
    <source>
        <dbReference type="EMBL" id="PSW10870.1"/>
    </source>
</evidence>
<dbReference type="InterPro" id="IPR004220">
    <property type="entry name" value="5-COMe_2-OHmuconate_Isoase"/>
</dbReference>
<dbReference type="CDD" id="cd00580">
    <property type="entry name" value="CHMI"/>
    <property type="match status" value="1"/>
</dbReference>
<dbReference type="Pfam" id="PF02962">
    <property type="entry name" value="CHMI"/>
    <property type="match status" value="1"/>
</dbReference>